<dbReference type="EMBL" id="JAZGQO010000007">
    <property type="protein sequence ID" value="KAK6181019.1"/>
    <property type="molecule type" value="Genomic_DNA"/>
</dbReference>
<comment type="caution">
    <text evidence="3">The sequence shown here is derived from an EMBL/GenBank/DDBJ whole genome shotgun (WGS) entry which is preliminary data.</text>
</comment>
<proteinExistence type="predicted"/>
<accession>A0AAN8PPG9</accession>
<reference evidence="3 4" key="1">
    <citation type="submission" date="2024-01" db="EMBL/GenBank/DDBJ databases">
        <title>The genome of the rayed Mediterranean limpet Patella caerulea (Linnaeus, 1758).</title>
        <authorList>
            <person name="Anh-Thu Weber A."/>
            <person name="Halstead-Nussloch G."/>
        </authorList>
    </citation>
    <scope>NUCLEOTIDE SEQUENCE [LARGE SCALE GENOMIC DNA]</scope>
    <source>
        <strain evidence="3">AATW-2023a</strain>
        <tissue evidence="3">Whole specimen</tissue>
    </source>
</reference>
<gene>
    <name evidence="3" type="ORF">SNE40_008966</name>
</gene>
<protein>
    <submittedName>
        <fullName evidence="3">Uncharacterized protein</fullName>
    </submittedName>
</protein>
<keyword evidence="2" id="KW-0732">Signal</keyword>
<feature type="signal peptide" evidence="2">
    <location>
        <begin position="1"/>
        <end position="18"/>
    </location>
</feature>
<keyword evidence="4" id="KW-1185">Reference proteome</keyword>
<sequence>MALVLVLLLVFLINEANALPRPKERTAAPDKPVGVDRKLSDLPTSKESSVERTAEKPERLDRKLPDLPPPKAERAAEKPERLDRKFPDLPPPKKASVERAAERLDRKFPDLPPPKKASAERAAEKPERLDRKFPDLPPPKKASAERAAEKPERLNMKFPDLPPPKKASVERVVDKPGRELPDWRSAIIDGFYIEQIPDEHLRAAVLSDLKKKWLVEETDYTYTNDKRIHLVKRVDVTSICTTRACMDLMANYAKWKAEHDDGKGVPSGRWG</sequence>
<evidence type="ECO:0000313" key="4">
    <source>
        <dbReference type="Proteomes" id="UP001347796"/>
    </source>
</evidence>
<feature type="compositionally biased region" description="Basic and acidic residues" evidence="1">
    <location>
        <begin position="117"/>
        <end position="134"/>
    </location>
</feature>
<feature type="chain" id="PRO_5042886389" evidence="2">
    <location>
        <begin position="19"/>
        <end position="271"/>
    </location>
</feature>
<name>A0AAN8PPG9_PATCE</name>
<organism evidence="3 4">
    <name type="scientific">Patella caerulea</name>
    <name type="common">Rayed Mediterranean limpet</name>
    <dbReference type="NCBI Taxonomy" id="87958"/>
    <lineage>
        <taxon>Eukaryota</taxon>
        <taxon>Metazoa</taxon>
        <taxon>Spiralia</taxon>
        <taxon>Lophotrochozoa</taxon>
        <taxon>Mollusca</taxon>
        <taxon>Gastropoda</taxon>
        <taxon>Patellogastropoda</taxon>
        <taxon>Patelloidea</taxon>
        <taxon>Patellidae</taxon>
        <taxon>Patella</taxon>
    </lineage>
</organism>
<evidence type="ECO:0000256" key="1">
    <source>
        <dbReference type="SAM" id="MobiDB-lite"/>
    </source>
</evidence>
<feature type="compositionally biased region" description="Basic and acidic residues" evidence="1">
    <location>
        <begin position="48"/>
        <end position="87"/>
    </location>
</feature>
<feature type="region of interest" description="Disordered" evidence="1">
    <location>
        <begin position="20"/>
        <end position="150"/>
    </location>
</feature>
<dbReference type="AlphaFoldDB" id="A0AAN8PPG9"/>
<dbReference type="Proteomes" id="UP001347796">
    <property type="component" value="Unassembled WGS sequence"/>
</dbReference>
<feature type="compositionally biased region" description="Basic and acidic residues" evidence="1">
    <location>
        <begin position="21"/>
        <end position="40"/>
    </location>
</feature>
<evidence type="ECO:0000256" key="2">
    <source>
        <dbReference type="SAM" id="SignalP"/>
    </source>
</evidence>
<evidence type="ECO:0000313" key="3">
    <source>
        <dbReference type="EMBL" id="KAK6181019.1"/>
    </source>
</evidence>
<feature type="compositionally biased region" description="Basic and acidic residues" evidence="1">
    <location>
        <begin position="95"/>
        <end position="109"/>
    </location>
</feature>